<dbReference type="SUPFAM" id="SSF56954">
    <property type="entry name" value="Outer membrane efflux proteins (OEP)"/>
    <property type="match status" value="1"/>
</dbReference>
<evidence type="ECO:0000256" key="5">
    <source>
        <dbReference type="ARBA" id="ARBA00022692"/>
    </source>
</evidence>
<keyword evidence="3" id="KW-0813">Transport</keyword>
<comment type="similarity">
    <text evidence="2">Belongs to the outer membrane factor (OMF) (TC 1.B.17) family.</text>
</comment>
<evidence type="ECO:0000256" key="4">
    <source>
        <dbReference type="ARBA" id="ARBA00022452"/>
    </source>
</evidence>
<evidence type="ECO:0000256" key="2">
    <source>
        <dbReference type="ARBA" id="ARBA00007613"/>
    </source>
</evidence>
<dbReference type="PANTHER" id="PTHR30026:SF23">
    <property type="entry name" value="TO APRF-PUTATIVE OUTER MEMBRANE EFFLUX PROTEIN OR SECRETED ALKALINE PHOSPHATASE-RELATED"/>
    <property type="match status" value="1"/>
</dbReference>
<keyword evidence="6" id="KW-0472">Membrane</keyword>
<dbReference type="InterPro" id="IPR051906">
    <property type="entry name" value="TolC-like"/>
</dbReference>
<keyword evidence="7" id="KW-0998">Cell outer membrane</keyword>
<organism evidence="8 9">
    <name type="scientific">Pedobacter gandavensis</name>
    <dbReference type="NCBI Taxonomy" id="2679963"/>
    <lineage>
        <taxon>Bacteria</taxon>
        <taxon>Pseudomonadati</taxon>
        <taxon>Bacteroidota</taxon>
        <taxon>Sphingobacteriia</taxon>
        <taxon>Sphingobacteriales</taxon>
        <taxon>Sphingobacteriaceae</taxon>
        <taxon>Pedobacter</taxon>
    </lineage>
</organism>
<reference evidence="8 9" key="1">
    <citation type="submission" date="2019-11" db="EMBL/GenBank/DDBJ databases">
        <title>Description of Pedobacter sp. LMG 31462T.</title>
        <authorList>
            <person name="Carlier A."/>
            <person name="Qi S."/>
            <person name="Vandamme P."/>
        </authorList>
    </citation>
    <scope>NUCLEOTIDE SEQUENCE [LARGE SCALE GENOMIC DNA]</scope>
    <source>
        <strain evidence="8 9">LMG 31462</strain>
    </source>
</reference>
<dbReference type="PROSITE" id="PS51257">
    <property type="entry name" value="PROKAR_LIPOPROTEIN"/>
    <property type="match status" value="1"/>
</dbReference>
<name>A0ABR6EXC5_9SPHI</name>
<dbReference type="PANTHER" id="PTHR30026">
    <property type="entry name" value="OUTER MEMBRANE PROTEIN TOLC"/>
    <property type="match status" value="1"/>
</dbReference>
<dbReference type="EMBL" id="WNXC01000004">
    <property type="protein sequence ID" value="MBB2149940.1"/>
    <property type="molecule type" value="Genomic_DNA"/>
</dbReference>
<accession>A0ABR6EXC5</accession>
<dbReference type="InterPro" id="IPR003423">
    <property type="entry name" value="OMP_efflux"/>
</dbReference>
<proteinExistence type="inferred from homology"/>
<sequence>MVRPPGVADLCSVKNILIFVSAVFTACYTQSASAQDTLYKKLSVPELFKLAETNNQQLKISRTGMTIAEQRTAVVKTQRNPILTAAATASYIGDVTVFNNDFSGKTTVPMPHFGNSFTLQASQTIFKGGAINNNIAIAGLQEQLAGLAYEKNNLDLKILLAGNYFDLFKMYNQREVYQENIRLAQLRLFNINKMYKSGMVTKNDVIRNELLITNLGTAVQQLNNNIDILSQQLSIALGLSDQTYIMPDTSILSNKPQVNGLQEYLDLAYQQYPELRSAALSNRIAARHVDLAKADRLPSIQLNAGNSMVRPLTSSMPARDMYSNGWQAGVGVAFNISSLYNAPKNINLAKTQQRQQLEATEQLRQNTEISVKAAFIKHREAKQLLQSADKSLQLATENFRIVEKKYLNQMALLTDLMDATNVRLAAELQQKNAEISIIYTYYQLQKTTGNLN</sequence>
<comment type="caution">
    <text evidence="8">The sequence shown here is derived from an EMBL/GenBank/DDBJ whole genome shotgun (WGS) entry which is preliminary data.</text>
</comment>
<dbReference type="Proteomes" id="UP000636110">
    <property type="component" value="Unassembled WGS sequence"/>
</dbReference>
<comment type="subcellular location">
    <subcellularLocation>
        <location evidence="1">Cell outer membrane</location>
    </subcellularLocation>
</comment>
<evidence type="ECO:0000256" key="1">
    <source>
        <dbReference type="ARBA" id="ARBA00004442"/>
    </source>
</evidence>
<dbReference type="Pfam" id="PF02321">
    <property type="entry name" value="OEP"/>
    <property type="match status" value="1"/>
</dbReference>
<evidence type="ECO:0000313" key="9">
    <source>
        <dbReference type="Proteomes" id="UP000636110"/>
    </source>
</evidence>
<evidence type="ECO:0000256" key="6">
    <source>
        <dbReference type="ARBA" id="ARBA00023136"/>
    </source>
</evidence>
<keyword evidence="4" id="KW-1134">Transmembrane beta strand</keyword>
<evidence type="ECO:0000256" key="7">
    <source>
        <dbReference type="ARBA" id="ARBA00023237"/>
    </source>
</evidence>
<keyword evidence="9" id="KW-1185">Reference proteome</keyword>
<keyword evidence="5" id="KW-0812">Transmembrane</keyword>
<dbReference type="Gene3D" id="1.20.1600.10">
    <property type="entry name" value="Outer membrane efflux proteins (OEP)"/>
    <property type="match status" value="1"/>
</dbReference>
<gene>
    <name evidence="8" type="ORF">GM920_13645</name>
</gene>
<protein>
    <submittedName>
        <fullName evidence="8">TolC family protein</fullName>
    </submittedName>
</protein>
<evidence type="ECO:0000256" key="3">
    <source>
        <dbReference type="ARBA" id="ARBA00022448"/>
    </source>
</evidence>
<evidence type="ECO:0000313" key="8">
    <source>
        <dbReference type="EMBL" id="MBB2149940.1"/>
    </source>
</evidence>